<protein>
    <submittedName>
        <fullName evidence="2">Uncharacterized protein</fullName>
    </submittedName>
</protein>
<dbReference type="EMBL" id="LANJ01000016">
    <property type="protein sequence ID" value="KKC38165.1"/>
    <property type="molecule type" value="Genomic_DNA"/>
</dbReference>
<dbReference type="PATRIC" id="fig|1293439.3.peg.1841"/>
<accession>A0A0F5QB42</accession>
<keyword evidence="3" id="KW-1185">Reference proteome</keyword>
<dbReference type="Proteomes" id="UP000033411">
    <property type="component" value="Unassembled WGS sequence"/>
</dbReference>
<organism evidence="2 3">
    <name type="scientific">Devosia epidermidihirudinis</name>
    <dbReference type="NCBI Taxonomy" id="1293439"/>
    <lineage>
        <taxon>Bacteria</taxon>
        <taxon>Pseudomonadati</taxon>
        <taxon>Pseudomonadota</taxon>
        <taxon>Alphaproteobacteria</taxon>
        <taxon>Hyphomicrobiales</taxon>
        <taxon>Devosiaceae</taxon>
        <taxon>Devosia</taxon>
    </lineage>
</organism>
<sequence length="111" mass="11450">MLAIYLLTILAPMHQARASQLDFAALGYQTEQTGWVLCNPANTGEQDRDVLVAKCPAAGIGKNDVLAPSTLALPVHVPLASLAAPLPAYVAVFDPAPAAPPNGSRAPPAQV</sequence>
<reference evidence="2 3" key="1">
    <citation type="submission" date="2015-03" db="EMBL/GenBank/DDBJ databases">
        <authorList>
            <person name="Lepp D."/>
            <person name="Hassan Y.I."/>
            <person name="Li X.-Z."/>
            <person name="Zhou T."/>
        </authorList>
    </citation>
    <scope>NUCLEOTIDE SEQUENCE [LARGE SCALE GENOMIC DNA]</scope>
    <source>
        <strain evidence="2 3">E84</strain>
    </source>
</reference>
<keyword evidence="1" id="KW-0732">Signal</keyword>
<proteinExistence type="predicted"/>
<gene>
    <name evidence="2" type="ORF">WH87_11245</name>
</gene>
<feature type="signal peptide" evidence="1">
    <location>
        <begin position="1"/>
        <end position="18"/>
    </location>
</feature>
<comment type="caution">
    <text evidence="2">The sequence shown here is derived from an EMBL/GenBank/DDBJ whole genome shotgun (WGS) entry which is preliminary data.</text>
</comment>
<feature type="chain" id="PRO_5002494569" evidence="1">
    <location>
        <begin position="19"/>
        <end position="111"/>
    </location>
</feature>
<evidence type="ECO:0000313" key="3">
    <source>
        <dbReference type="Proteomes" id="UP000033411"/>
    </source>
</evidence>
<evidence type="ECO:0000256" key="1">
    <source>
        <dbReference type="SAM" id="SignalP"/>
    </source>
</evidence>
<dbReference type="AlphaFoldDB" id="A0A0F5QB42"/>
<evidence type="ECO:0000313" key="2">
    <source>
        <dbReference type="EMBL" id="KKC38165.1"/>
    </source>
</evidence>
<dbReference type="STRING" id="1293439.WH87_11245"/>
<name>A0A0F5QB42_9HYPH</name>